<dbReference type="InterPro" id="IPR000719">
    <property type="entry name" value="Prot_kinase_dom"/>
</dbReference>
<dbReference type="SUPFAM" id="SSF56112">
    <property type="entry name" value="Protein kinase-like (PK-like)"/>
    <property type="match status" value="1"/>
</dbReference>
<dbReference type="EMBL" id="JBHSIT010000009">
    <property type="protein sequence ID" value="MFC4911410.1"/>
    <property type="molecule type" value="Genomic_DNA"/>
</dbReference>
<feature type="region of interest" description="Disordered" evidence="8">
    <location>
        <begin position="287"/>
        <end position="369"/>
    </location>
</feature>
<proteinExistence type="inferred from homology"/>
<protein>
    <recommendedName>
        <fullName evidence="2">non-specific serine/threonine protein kinase</fullName>
        <ecNumber evidence="2">2.7.11.1</ecNumber>
    </recommendedName>
</protein>
<evidence type="ECO:0000256" key="4">
    <source>
        <dbReference type="ARBA" id="ARBA00022741"/>
    </source>
</evidence>
<dbReference type="InterPro" id="IPR017441">
    <property type="entry name" value="Protein_kinase_ATP_BS"/>
</dbReference>
<keyword evidence="5 10" id="KW-0418">Kinase</keyword>
<name>A0ABV9U7Q9_9ACTN</name>
<evidence type="ECO:0000313" key="10">
    <source>
        <dbReference type="EMBL" id="MFC4911410.1"/>
    </source>
</evidence>
<dbReference type="Pfam" id="PF00069">
    <property type="entry name" value="Pkinase"/>
    <property type="match status" value="1"/>
</dbReference>
<feature type="binding site" evidence="7">
    <location>
        <position position="51"/>
    </location>
    <ligand>
        <name>ATP</name>
        <dbReference type="ChEBI" id="CHEBI:30616"/>
    </ligand>
</feature>
<dbReference type="Gene3D" id="2.60.120.560">
    <property type="entry name" value="Exo-inulinase, domain 1"/>
    <property type="match status" value="1"/>
</dbReference>
<dbReference type="Gene3D" id="3.30.200.20">
    <property type="entry name" value="Phosphorylase Kinase, domain 1"/>
    <property type="match status" value="1"/>
</dbReference>
<sequence length="603" mass="62938">MTTDAAANVPPLGPEDPRRLGPYRLLGRLGRGGMGTVFLGEDASGRRVAVKVINRELASEAPFRDRFRREVTAARQVRRFCTAPVLDAELEHDPLYVVTEYIEGPSLERAVAERGPLPGSDLEGLAVGVATALAAVHGAGLVHRDLKPANVLLSGTGPRVIDFGIARALDAADGPTRTGQFVGTPNYLPPELLRGEPVTPASDVFSWGCVVAYAGTGSAPFAGGTVPEIFYRVAHEPPVLDGLDPDLRDVVTAALDKDPRNRPSVQELLSRLVGHAQADPARIAETIQSSWTPPTAPPTTPSAPQPAAQPAPNAQTAPTVAQHAPTVAQPAPTVAQPAPTALLGPAPTRRDPLTPPPSSPASGRGGGGGALPRKPLVIGAAAVAVLLAVGLGAWALLSPDGPPSNTASVYSDDFSNDKSGWDSVSGWYGYDKGLYWVGTDNSTLRWRAAPKNGEMPERALVSTVLSFDGGPDDGSAGVFCRLHDDGDDAKDAFYAFLLRKDGKGLVVRKVGGQLGTKALATTGSVPGYKAGRKNQVKAACEQQDKGKKVRLRLWVNGSRAVDTTDADHPLENGAAGVLVSAGGNESVKVFGNFDDFDISEIKG</sequence>
<dbReference type="RefSeq" id="WP_378260287.1">
    <property type="nucleotide sequence ID" value="NZ_JBHSIT010000009.1"/>
</dbReference>
<evidence type="ECO:0000256" key="7">
    <source>
        <dbReference type="PROSITE-ProRule" id="PRU10141"/>
    </source>
</evidence>
<dbReference type="PROSITE" id="PS00107">
    <property type="entry name" value="PROTEIN_KINASE_ATP"/>
    <property type="match status" value="1"/>
</dbReference>
<dbReference type="GO" id="GO:0004674">
    <property type="term" value="F:protein serine/threonine kinase activity"/>
    <property type="evidence" value="ECO:0007669"/>
    <property type="project" value="UniProtKB-EC"/>
</dbReference>
<keyword evidence="11" id="KW-1185">Reference proteome</keyword>
<comment type="similarity">
    <text evidence="1">Belongs to the protein kinase superfamily. NEK Ser/Thr protein kinase family. NIMA subfamily.</text>
</comment>
<dbReference type="InterPro" id="IPR008271">
    <property type="entry name" value="Ser/Thr_kinase_AS"/>
</dbReference>
<dbReference type="PANTHER" id="PTHR43671:SF13">
    <property type="entry name" value="SERINE_THREONINE-PROTEIN KINASE NEK2"/>
    <property type="match status" value="1"/>
</dbReference>
<dbReference type="InterPro" id="IPR050660">
    <property type="entry name" value="NEK_Ser/Thr_kinase"/>
</dbReference>
<keyword evidence="4 7" id="KW-0547">Nucleotide-binding</keyword>
<feature type="domain" description="Protein kinase" evidence="9">
    <location>
        <begin position="23"/>
        <end position="278"/>
    </location>
</feature>
<evidence type="ECO:0000259" key="9">
    <source>
        <dbReference type="PROSITE" id="PS50011"/>
    </source>
</evidence>
<keyword evidence="6 7" id="KW-0067">ATP-binding</keyword>
<comment type="caution">
    <text evidence="10">The sequence shown here is derived from an EMBL/GenBank/DDBJ whole genome shotgun (WGS) entry which is preliminary data.</text>
</comment>
<evidence type="ECO:0000256" key="1">
    <source>
        <dbReference type="ARBA" id="ARBA00010886"/>
    </source>
</evidence>
<dbReference type="Proteomes" id="UP001595872">
    <property type="component" value="Unassembled WGS sequence"/>
</dbReference>
<dbReference type="EC" id="2.7.11.1" evidence="2"/>
<dbReference type="PROSITE" id="PS50011">
    <property type="entry name" value="PROTEIN_KINASE_DOM"/>
    <property type="match status" value="1"/>
</dbReference>
<accession>A0ABV9U7Q9</accession>
<keyword evidence="3 10" id="KW-0808">Transferase</keyword>
<feature type="compositionally biased region" description="Pro residues" evidence="8">
    <location>
        <begin position="294"/>
        <end position="309"/>
    </location>
</feature>
<gene>
    <name evidence="10" type="ORF">ACFPCY_29170</name>
</gene>
<feature type="compositionally biased region" description="Low complexity" evidence="8">
    <location>
        <begin position="310"/>
        <end position="347"/>
    </location>
</feature>
<reference evidence="11" key="1">
    <citation type="journal article" date="2019" name="Int. J. Syst. Evol. Microbiol.">
        <title>The Global Catalogue of Microorganisms (GCM) 10K type strain sequencing project: providing services to taxonomists for standard genome sequencing and annotation.</title>
        <authorList>
            <consortium name="The Broad Institute Genomics Platform"/>
            <consortium name="The Broad Institute Genome Sequencing Center for Infectious Disease"/>
            <person name="Wu L."/>
            <person name="Ma J."/>
        </authorList>
    </citation>
    <scope>NUCLEOTIDE SEQUENCE [LARGE SCALE GENOMIC DNA]</scope>
    <source>
        <strain evidence="11">KLKA75</strain>
    </source>
</reference>
<evidence type="ECO:0000256" key="3">
    <source>
        <dbReference type="ARBA" id="ARBA00022679"/>
    </source>
</evidence>
<dbReference type="SMART" id="SM00220">
    <property type="entry name" value="S_TKc"/>
    <property type="match status" value="1"/>
</dbReference>
<evidence type="ECO:0000256" key="2">
    <source>
        <dbReference type="ARBA" id="ARBA00012513"/>
    </source>
</evidence>
<dbReference type="InterPro" id="IPR011009">
    <property type="entry name" value="Kinase-like_dom_sf"/>
</dbReference>
<evidence type="ECO:0000256" key="8">
    <source>
        <dbReference type="SAM" id="MobiDB-lite"/>
    </source>
</evidence>
<dbReference type="PROSITE" id="PS00108">
    <property type="entry name" value="PROTEIN_KINASE_ST"/>
    <property type="match status" value="1"/>
</dbReference>
<dbReference type="CDD" id="cd14014">
    <property type="entry name" value="STKc_PknB_like"/>
    <property type="match status" value="1"/>
</dbReference>
<dbReference type="Gene3D" id="1.10.510.10">
    <property type="entry name" value="Transferase(Phosphotransferase) domain 1"/>
    <property type="match status" value="1"/>
</dbReference>
<dbReference type="PANTHER" id="PTHR43671">
    <property type="entry name" value="SERINE/THREONINE-PROTEIN KINASE NEK"/>
    <property type="match status" value="1"/>
</dbReference>
<evidence type="ECO:0000313" key="11">
    <source>
        <dbReference type="Proteomes" id="UP001595872"/>
    </source>
</evidence>
<organism evidence="10 11">
    <name type="scientific">Actinomadura gamaensis</name>
    <dbReference type="NCBI Taxonomy" id="1763541"/>
    <lineage>
        <taxon>Bacteria</taxon>
        <taxon>Bacillati</taxon>
        <taxon>Actinomycetota</taxon>
        <taxon>Actinomycetes</taxon>
        <taxon>Streptosporangiales</taxon>
        <taxon>Thermomonosporaceae</taxon>
        <taxon>Actinomadura</taxon>
    </lineage>
</organism>
<evidence type="ECO:0000256" key="6">
    <source>
        <dbReference type="ARBA" id="ARBA00022840"/>
    </source>
</evidence>
<evidence type="ECO:0000256" key="5">
    <source>
        <dbReference type="ARBA" id="ARBA00022777"/>
    </source>
</evidence>